<accession>A0A1T4R8Q2</accession>
<keyword evidence="1" id="KW-0812">Transmembrane</keyword>
<proteinExistence type="predicted"/>
<dbReference type="PANTHER" id="PTHR37309:SF1">
    <property type="entry name" value="SLR0284 PROTEIN"/>
    <property type="match status" value="1"/>
</dbReference>
<name>A0A1T4R8Q2_9FIRM</name>
<dbReference type="EMBL" id="FUXM01000026">
    <property type="protein sequence ID" value="SKA12305.1"/>
    <property type="molecule type" value="Genomic_DNA"/>
</dbReference>
<feature type="transmembrane region" description="Helical" evidence="1">
    <location>
        <begin position="29"/>
        <end position="47"/>
    </location>
</feature>
<evidence type="ECO:0000313" key="3">
    <source>
        <dbReference type="Proteomes" id="UP000189933"/>
    </source>
</evidence>
<feature type="transmembrane region" description="Helical" evidence="1">
    <location>
        <begin position="6"/>
        <end position="22"/>
    </location>
</feature>
<feature type="transmembrane region" description="Helical" evidence="1">
    <location>
        <begin position="90"/>
        <end position="111"/>
    </location>
</feature>
<dbReference type="Proteomes" id="UP000189933">
    <property type="component" value="Unassembled WGS sequence"/>
</dbReference>
<dbReference type="InterPro" id="IPR007165">
    <property type="entry name" value="Phage_holin_4_2"/>
</dbReference>
<organism evidence="2 3">
    <name type="scientific">Carboxydocella sporoproducens DSM 16521</name>
    <dbReference type="NCBI Taxonomy" id="1121270"/>
    <lineage>
        <taxon>Bacteria</taxon>
        <taxon>Bacillati</taxon>
        <taxon>Bacillota</taxon>
        <taxon>Clostridia</taxon>
        <taxon>Eubacteriales</taxon>
        <taxon>Clostridiales Family XVI. Incertae Sedis</taxon>
        <taxon>Carboxydocella</taxon>
    </lineage>
</organism>
<dbReference type="OrthoDB" id="7205479at2"/>
<keyword evidence="1" id="KW-0472">Membrane</keyword>
<gene>
    <name evidence="2" type="ORF">SAMN02745885_01983</name>
</gene>
<evidence type="ECO:0000313" key="2">
    <source>
        <dbReference type="EMBL" id="SKA12305.1"/>
    </source>
</evidence>
<dbReference type="Pfam" id="PF04020">
    <property type="entry name" value="Phage_holin_4_2"/>
    <property type="match status" value="1"/>
</dbReference>
<keyword evidence="3" id="KW-1185">Reference proteome</keyword>
<sequence length="112" mass="11734">MTGLLIRWGINALSLMLTAYLIEGIEVRGFGAALIAVLVLGIVNAVIRPLVLLLTLPLNILTLGIFTLVVNGMMLYLVGSVVKGFDVAGFIPALLGAIVLSFISSIANALVE</sequence>
<evidence type="ECO:0000256" key="1">
    <source>
        <dbReference type="SAM" id="Phobius"/>
    </source>
</evidence>
<keyword evidence="1" id="KW-1133">Transmembrane helix</keyword>
<dbReference type="PANTHER" id="PTHR37309">
    <property type="entry name" value="SLR0284 PROTEIN"/>
    <property type="match status" value="1"/>
</dbReference>
<feature type="transmembrane region" description="Helical" evidence="1">
    <location>
        <begin position="53"/>
        <end position="78"/>
    </location>
</feature>
<protein>
    <submittedName>
        <fullName evidence="2">Putative membrane protein</fullName>
    </submittedName>
</protein>
<reference evidence="3" key="1">
    <citation type="submission" date="2017-02" db="EMBL/GenBank/DDBJ databases">
        <authorList>
            <person name="Varghese N."/>
            <person name="Submissions S."/>
        </authorList>
    </citation>
    <scope>NUCLEOTIDE SEQUENCE [LARGE SCALE GENOMIC DNA]</scope>
    <source>
        <strain evidence="3">DSM 16521</strain>
    </source>
</reference>
<dbReference type="RefSeq" id="WP_078666015.1">
    <property type="nucleotide sequence ID" value="NZ_FUXM01000026.1"/>
</dbReference>
<dbReference type="AlphaFoldDB" id="A0A1T4R8Q2"/>